<sequence length="285" mass="32314">MAFTVETNRRLLASKHLPPCDGPKLHAFKHRNASIKWLELLSTPLDARSGCQGFVFKVEIKSKTYALKVFFPPSTDRPILGPIRGRLVTDEDLAFHTDPFYAECRAYGRIQKAYGGQLPKKPYVADCYGFLALNDKDEKHLSDQGIDLWDGISSDDEYRVTAEGSPARALVKQYVKRDTVFNGKTMERIRKGIHFMNSKGILIRDVRSDNYQGDLLVDLGSAWTKPHCILDNAPQHLVAEWKETDRVMFDDMVREEGLRHEARALIVGVDVSYATVASGRRRWAS</sequence>
<dbReference type="STRING" id="155417.A0A4Q4TCZ1"/>
<dbReference type="Proteomes" id="UP000293360">
    <property type="component" value="Unassembled WGS sequence"/>
</dbReference>
<dbReference type="InterPro" id="IPR025213">
    <property type="entry name" value="Sim4_Fta2"/>
</dbReference>
<reference evidence="1 2" key="1">
    <citation type="submission" date="2018-06" db="EMBL/GenBank/DDBJ databases">
        <title>Complete Genomes of Monosporascus.</title>
        <authorList>
            <person name="Robinson A.J."/>
            <person name="Natvig D.O."/>
        </authorList>
    </citation>
    <scope>NUCLEOTIDE SEQUENCE [LARGE SCALE GENOMIC DNA]</scope>
    <source>
        <strain evidence="1 2">CBS 110550</strain>
    </source>
</reference>
<dbReference type="EMBL" id="QJNU01000256">
    <property type="protein sequence ID" value="RYP03484.1"/>
    <property type="molecule type" value="Genomic_DNA"/>
</dbReference>
<dbReference type="AlphaFoldDB" id="A0A4Q4TCZ1"/>
<protein>
    <recommendedName>
        <fullName evidence="3">Protein kinase domain-containing protein</fullName>
    </recommendedName>
</protein>
<gene>
    <name evidence="1" type="ORF">DL764_005125</name>
</gene>
<dbReference type="Pfam" id="PF13095">
    <property type="entry name" value="FTA2"/>
    <property type="match status" value="1"/>
</dbReference>
<evidence type="ECO:0000313" key="1">
    <source>
        <dbReference type="EMBL" id="RYP03484.1"/>
    </source>
</evidence>
<evidence type="ECO:0000313" key="2">
    <source>
        <dbReference type="Proteomes" id="UP000293360"/>
    </source>
</evidence>
<evidence type="ECO:0008006" key="3">
    <source>
        <dbReference type="Google" id="ProtNLM"/>
    </source>
</evidence>
<proteinExistence type="predicted"/>
<organism evidence="1 2">
    <name type="scientific">Monosporascus ibericus</name>
    <dbReference type="NCBI Taxonomy" id="155417"/>
    <lineage>
        <taxon>Eukaryota</taxon>
        <taxon>Fungi</taxon>
        <taxon>Dikarya</taxon>
        <taxon>Ascomycota</taxon>
        <taxon>Pezizomycotina</taxon>
        <taxon>Sordariomycetes</taxon>
        <taxon>Xylariomycetidae</taxon>
        <taxon>Xylariales</taxon>
        <taxon>Xylariales incertae sedis</taxon>
        <taxon>Monosporascus</taxon>
    </lineage>
</organism>
<name>A0A4Q4TCZ1_9PEZI</name>
<dbReference type="OrthoDB" id="3432781at2759"/>
<accession>A0A4Q4TCZ1</accession>
<comment type="caution">
    <text evidence="1">The sequence shown here is derived from an EMBL/GenBank/DDBJ whole genome shotgun (WGS) entry which is preliminary data.</text>
</comment>
<keyword evidence="2" id="KW-1185">Reference proteome</keyword>